<proteinExistence type="predicted"/>
<evidence type="ECO:0000259" key="9">
    <source>
        <dbReference type="PROSITE" id="PS51805"/>
    </source>
</evidence>
<dbReference type="GO" id="GO:0006357">
    <property type="term" value="P:regulation of transcription by RNA polymerase II"/>
    <property type="evidence" value="ECO:0007669"/>
    <property type="project" value="TreeGrafter"/>
</dbReference>
<dbReference type="InterPro" id="IPR011011">
    <property type="entry name" value="Znf_FYVE_PHD"/>
</dbReference>
<feature type="domain" description="PHD-type" evidence="9">
    <location>
        <begin position="302"/>
        <end position="424"/>
    </location>
</feature>
<gene>
    <name evidence="10" type="ORF">AW171_hschr53179</name>
</gene>
<dbReference type="Pfam" id="PF13832">
    <property type="entry name" value="zf-HC5HC2H_2"/>
    <property type="match status" value="1"/>
</dbReference>
<dbReference type="PANTHER" id="PTHR13793">
    <property type="entry name" value="PHD FINGER PROTEINS"/>
    <property type="match status" value="1"/>
</dbReference>
<dbReference type="InterPro" id="IPR050701">
    <property type="entry name" value="Histone_Mod_Regulator"/>
</dbReference>
<protein>
    <submittedName>
        <fullName evidence="10">HEL036Cp</fullName>
    </submittedName>
</protein>
<keyword evidence="2" id="KW-0479">Metal-binding</keyword>
<dbReference type="InterPro" id="IPR001965">
    <property type="entry name" value="Znf_PHD"/>
</dbReference>
<feature type="domain" description="PHD-type" evidence="8">
    <location>
        <begin position="248"/>
        <end position="298"/>
    </location>
</feature>
<sequence length="728" mass="84268">MSNGNLPLRTRDEGPALREEKHYTDLYPDLDHHELLPILMNENKDRLKSEHNESEATEERNQIIHNKLPHVKQIIFNNKVTIEPLGPQLKKSLVRFCKVTVPQLSGNYRVSKQYQKYGYRTGQSLFDKGAKYLPYMKRTDHLIENENDYFASISPALRDFRVEYDMDEQDDLYLKFLNETRLKGSKKQLDYEIFEIVMTVLEVEWFSLEKKIPQRPSTALTSNTHEFQAAKAHYELYGSDDGTGYANDQPCAVCGGTDSDNTNAIVFCDGCDVAVHQECYGVVFIPEGQWLCRRCMISKRSKINCLFCPSNTGAFKQTDTGSWGHVICGIWIPELIFANLHYMEPIEGIDLVPKSRWRLNCYICKQKNGACIQCANKNCFTAFHVTCAKRAGLYMDFGGCTVLEAASKNFRQGTKLESFCDKHSPVGWGNCELGIMKTRAYFQNIAEMKVQESQREQQPHNDNEIRNRWKTNRSTPIAPHLFLDTVKQVLDTIGISQSEKIAIDMCKYWSMKRELKRGAPLVRKFDPSSFNTLSTSELEERAQFVDILLKDINKLEDIASLIVQRQTAAMLKDEANEIIDNIAFHPVRYILRNNLRHLWDTRDFKIIKEYDGGFSNVLERIENDNYKSIAEFLKDIRSIMNNLSAQKDIPAQVRKSLTIFERQFNKKSAKIEDLDIHKLLSRDFRIERDRIEEVEWMGPILMEEEGLSDVEVEELTPAQERILKSFLR</sequence>
<dbReference type="PROSITE" id="PS50016">
    <property type="entry name" value="ZF_PHD_2"/>
    <property type="match status" value="1"/>
</dbReference>
<organism evidence="10 11">
    <name type="scientific">Eremothecium sinecaudum</name>
    <dbReference type="NCBI Taxonomy" id="45286"/>
    <lineage>
        <taxon>Eukaryota</taxon>
        <taxon>Fungi</taxon>
        <taxon>Dikarya</taxon>
        <taxon>Ascomycota</taxon>
        <taxon>Saccharomycotina</taxon>
        <taxon>Saccharomycetes</taxon>
        <taxon>Saccharomycetales</taxon>
        <taxon>Saccharomycetaceae</taxon>
        <taxon>Eremothecium</taxon>
    </lineage>
</organism>
<dbReference type="PANTHER" id="PTHR13793:SF107">
    <property type="entry name" value="BROMODOMAIN-CONTAINING PROTEIN HOMOLOG"/>
    <property type="match status" value="1"/>
</dbReference>
<evidence type="ECO:0000259" key="8">
    <source>
        <dbReference type="PROSITE" id="PS50016"/>
    </source>
</evidence>
<evidence type="ECO:0000256" key="5">
    <source>
        <dbReference type="ARBA" id="ARBA00022833"/>
    </source>
</evidence>
<dbReference type="FunFam" id="3.30.40.10:FF:000007">
    <property type="entry name" value="Bromodomain containing 1, isoform CRA_b"/>
    <property type="match status" value="1"/>
</dbReference>
<evidence type="ECO:0000256" key="3">
    <source>
        <dbReference type="ARBA" id="ARBA00022737"/>
    </source>
</evidence>
<dbReference type="InterPro" id="IPR019787">
    <property type="entry name" value="Znf_PHD-finger"/>
</dbReference>
<comment type="subcellular location">
    <subcellularLocation>
        <location evidence="1">Nucleus</location>
    </subcellularLocation>
</comment>
<evidence type="ECO:0000256" key="4">
    <source>
        <dbReference type="ARBA" id="ARBA00022771"/>
    </source>
</evidence>
<dbReference type="PROSITE" id="PS51805">
    <property type="entry name" value="EPHD"/>
    <property type="match status" value="1"/>
</dbReference>
<dbReference type="InterPro" id="IPR034732">
    <property type="entry name" value="EPHD"/>
</dbReference>
<dbReference type="STRING" id="45286.A0A0X8HTN1"/>
<keyword evidence="3" id="KW-0677">Repeat</keyword>
<dbReference type="InterPro" id="IPR013083">
    <property type="entry name" value="Znf_RING/FYVE/PHD"/>
</dbReference>
<dbReference type="GO" id="GO:0005634">
    <property type="term" value="C:nucleus"/>
    <property type="evidence" value="ECO:0007669"/>
    <property type="project" value="UniProtKB-SubCell"/>
</dbReference>
<dbReference type="AlphaFoldDB" id="A0A0X8HTN1"/>
<evidence type="ECO:0000313" key="11">
    <source>
        <dbReference type="Proteomes" id="UP000243052"/>
    </source>
</evidence>
<dbReference type="Proteomes" id="UP000243052">
    <property type="component" value="Chromosome v"/>
</dbReference>
<keyword evidence="4 7" id="KW-0863">Zinc-finger</keyword>
<evidence type="ECO:0000256" key="1">
    <source>
        <dbReference type="ARBA" id="ARBA00004123"/>
    </source>
</evidence>
<evidence type="ECO:0000313" key="10">
    <source>
        <dbReference type="EMBL" id="AMD21244.1"/>
    </source>
</evidence>
<evidence type="ECO:0000256" key="7">
    <source>
        <dbReference type="PROSITE-ProRule" id="PRU00146"/>
    </source>
</evidence>
<dbReference type="CDD" id="cd15492">
    <property type="entry name" value="PHD_BRPF_JADE_like"/>
    <property type="match status" value="1"/>
</dbReference>
<dbReference type="Pfam" id="PF10513">
    <property type="entry name" value="EPL1"/>
    <property type="match status" value="1"/>
</dbReference>
<dbReference type="SMART" id="SM00249">
    <property type="entry name" value="PHD"/>
    <property type="match status" value="2"/>
</dbReference>
<name>A0A0X8HTN1_9SACH</name>
<evidence type="ECO:0000256" key="6">
    <source>
        <dbReference type="ARBA" id="ARBA00023242"/>
    </source>
</evidence>
<dbReference type="SUPFAM" id="SSF57903">
    <property type="entry name" value="FYVE/PHD zinc finger"/>
    <property type="match status" value="1"/>
</dbReference>
<dbReference type="Gene3D" id="3.30.40.10">
    <property type="entry name" value="Zinc/RING finger domain, C3HC4 (zinc finger)"/>
    <property type="match status" value="2"/>
</dbReference>
<keyword evidence="11" id="KW-1185">Reference proteome</keyword>
<dbReference type="CDD" id="cd15670">
    <property type="entry name" value="ePHD_BRPF"/>
    <property type="match status" value="1"/>
</dbReference>
<keyword evidence="6" id="KW-0539">Nucleus</keyword>
<dbReference type="EMBL" id="CP014245">
    <property type="protein sequence ID" value="AMD21244.1"/>
    <property type="molecule type" value="Genomic_DNA"/>
</dbReference>
<dbReference type="GeneID" id="28724522"/>
<dbReference type="GO" id="GO:0008270">
    <property type="term" value="F:zinc ion binding"/>
    <property type="evidence" value="ECO:0007669"/>
    <property type="project" value="UniProtKB-KW"/>
</dbReference>
<dbReference type="Pfam" id="PF13831">
    <property type="entry name" value="PHD_2"/>
    <property type="match status" value="1"/>
</dbReference>
<dbReference type="InterPro" id="IPR019542">
    <property type="entry name" value="Enhancer_polycomb-like_N"/>
</dbReference>
<keyword evidence="5" id="KW-0862">Zinc</keyword>
<dbReference type="RefSeq" id="XP_017988240.1">
    <property type="nucleotide sequence ID" value="XM_018132479.1"/>
</dbReference>
<reference evidence="10 11" key="1">
    <citation type="submission" date="2016-01" db="EMBL/GenBank/DDBJ databases">
        <title>Genome sequence of the yeast Holleya sinecauda.</title>
        <authorList>
            <person name="Dietrich F.S."/>
        </authorList>
    </citation>
    <scope>NUCLEOTIDE SEQUENCE [LARGE SCALE GENOMIC DNA]</scope>
    <source>
        <strain evidence="10 11">ATCC 58844</strain>
    </source>
</reference>
<accession>A0A0X8HTN1</accession>
<dbReference type="OrthoDB" id="20839at2759"/>
<evidence type="ECO:0000256" key="2">
    <source>
        <dbReference type="ARBA" id="ARBA00022723"/>
    </source>
</evidence>